<dbReference type="GeneID" id="301462198"/>
<accession>S3LAN1</accession>
<organism evidence="2 3">
    <name type="scientific">Treponema vincentii F0403</name>
    <dbReference type="NCBI Taxonomy" id="1125702"/>
    <lineage>
        <taxon>Bacteria</taxon>
        <taxon>Pseudomonadati</taxon>
        <taxon>Spirochaetota</taxon>
        <taxon>Spirochaetia</taxon>
        <taxon>Spirochaetales</taxon>
        <taxon>Treponemataceae</taxon>
        <taxon>Treponema</taxon>
    </lineage>
</organism>
<keyword evidence="3" id="KW-1185">Reference proteome</keyword>
<sequence length="91" mass="9676">MQNEVFCVISFDSTHQAIAAEMAVTGLPDARLIPLPPEISEGCGMALRVNREDAEKAVELLHTSGAAYQDVYTLTVQGAVRTAVKMAANGN</sequence>
<evidence type="ECO:0000259" key="1">
    <source>
        <dbReference type="Pfam" id="PF11823"/>
    </source>
</evidence>
<gene>
    <name evidence="2" type="ORF">HMPREF1222_02080</name>
</gene>
<proteinExistence type="predicted"/>
<evidence type="ECO:0000313" key="3">
    <source>
        <dbReference type="Proteomes" id="UP000014605"/>
    </source>
</evidence>
<evidence type="ECO:0000313" key="2">
    <source>
        <dbReference type="EMBL" id="EPF46556.1"/>
    </source>
</evidence>
<feature type="domain" description="Putative Se/S carrier protein-like" evidence="1">
    <location>
        <begin position="7"/>
        <end position="72"/>
    </location>
</feature>
<dbReference type="Pfam" id="PF11823">
    <property type="entry name" value="Se_S_carrier"/>
    <property type="match status" value="1"/>
</dbReference>
<comment type="caution">
    <text evidence="2">The sequence shown here is derived from an EMBL/GenBank/DDBJ whole genome shotgun (WGS) entry which is preliminary data.</text>
</comment>
<dbReference type="HOGENOM" id="CLU_167443_2_3_12"/>
<dbReference type="InterPro" id="IPR021778">
    <property type="entry name" value="Se/S_carrier-like"/>
</dbReference>
<name>S3LAN1_9SPIR</name>
<dbReference type="EMBL" id="ATFC01000009">
    <property type="protein sequence ID" value="EPF46556.1"/>
    <property type="molecule type" value="Genomic_DNA"/>
</dbReference>
<dbReference type="AlphaFoldDB" id="S3LAN1"/>
<protein>
    <recommendedName>
        <fullName evidence="1">Putative Se/S carrier protein-like domain-containing protein</fullName>
    </recommendedName>
</protein>
<dbReference type="PATRIC" id="fig|1125702.3.peg.2148"/>
<dbReference type="RefSeq" id="WP_016519345.1">
    <property type="nucleotide sequence ID" value="NZ_KE332512.1"/>
</dbReference>
<reference evidence="2 3" key="1">
    <citation type="submission" date="2013-04" db="EMBL/GenBank/DDBJ databases">
        <title>The Genome Sequence of Treponema vincentii F0403.</title>
        <authorList>
            <consortium name="The Broad Institute Genomics Platform"/>
            <person name="Earl A."/>
            <person name="Ward D."/>
            <person name="Feldgarden M."/>
            <person name="Gevers D."/>
            <person name="Leonetti C."/>
            <person name="Izard J."/>
            <person name="Walker B."/>
            <person name="Young S."/>
            <person name="Zeng Q."/>
            <person name="Gargeya S."/>
            <person name="Fitzgerald M."/>
            <person name="Haas B."/>
            <person name="Abouelleil A."/>
            <person name="Allen A.W."/>
            <person name="Alvarado L."/>
            <person name="Arachchi H.M."/>
            <person name="Berlin A.M."/>
            <person name="Chapman S.B."/>
            <person name="Gainer-Dewar J."/>
            <person name="Goldberg J."/>
            <person name="Griggs A."/>
            <person name="Gujja S."/>
            <person name="Hansen M."/>
            <person name="Howarth C."/>
            <person name="Imamovic A."/>
            <person name="Ireland A."/>
            <person name="Larimer J."/>
            <person name="McCowan C."/>
            <person name="Murphy C."/>
            <person name="Pearson M."/>
            <person name="Poon T.W."/>
            <person name="Priest M."/>
            <person name="Roberts A."/>
            <person name="Saif S."/>
            <person name="Shea T."/>
            <person name="Sisk P."/>
            <person name="Sykes S."/>
            <person name="Wortman J."/>
            <person name="Nusbaum C."/>
            <person name="Birren B."/>
        </authorList>
    </citation>
    <scope>NUCLEOTIDE SEQUENCE [LARGE SCALE GENOMIC DNA]</scope>
    <source>
        <strain evidence="2 3">F0403</strain>
    </source>
</reference>
<dbReference type="Proteomes" id="UP000014605">
    <property type="component" value="Unassembled WGS sequence"/>
</dbReference>